<dbReference type="SUPFAM" id="SSF49899">
    <property type="entry name" value="Concanavalin A-like lectins/glucanases"/>
    <property type="match status" value="1"/>
</dbReference>
<evidence type="ECO:0000256" key="2">
    <source>
        <dbReference type="ARBA" id="ARBA00023157"/>
    </source>
</evidence>
<feature type="domain" description="LamG-like jellyroll fold" evidence="3">
    <location>
        <begin position="553"/>
        <end position="694"/>
    </location>
</feature>
<dbReference type="Proteomes" id="UP000184396">
    <property type="component" value="Unassembled WGS sequence"/>
</dbReference>
<proteinExistence type="predicted"/>
<name>A0A1M6CYW0_9FLAO</name>
<dbReference type="EMBL" id="FQYK01000003">
    <property type="protein sequence ID" value="SHI66265.1"/>
    <property type="molecule type" value="Genomic_DNA"/>
</dbReference>
<keyword evidence="1" id="KW-0732">Signal</keyword>
<dbReference type="STRING" id="1178825.SAMN05216261_1282"/>
<keyword evidence="2" id="KW-1015">Disulfide bond</keyword>
<dbReference type="InterPro" id="IPR006558">
    <property type="entry name" value="LamG-like"/>
</dbReference>
<evidence type="ECO:0000313" key="4">
    <source>
        <dbReference type="EMBL" id="SHI66265.1"/>
    </source>
</evidence>
<gene>
    <name evidence="4" type="ORF">SAMN05216261_1282</name>
</gene>
<keyword evidence="4" id="KW-0430">Lectin</keyword>
<feature type="non-terminal residue" evidence="4">
    <location>
        <position position="696"/>
    </location>
</feature>
<organism evidence="4 5">
    <name type="scientific">Algibacter luteus</name>
    <dbReference type="NCBI Taxonomy" id="1178825"/>
    <lineage>
        <taxon>Bacteria</taxon>
        <taxon>Pseudomonadati</taxon>
        <taxon>Bacteroidota</taxon>
        <taxon>Flavobacteriia</taxon>
        <taxon>Flavobacteriales</taxon>
        <taxon>Flavobacteriaceae</taxon>
        <taxon>Algibacter</taxon>
    </lineage>
</organism>
<accession>A0A1M6CYW0</accession>
<dbReference type="SMART" id="SM00560">
    <property type="entry name" value="LamGL"/>
    <property type="match status" value="1"/>
</dbReference>
<protein>
    <submittedName>
        <fullName evidence="4">Concanavalin A-like lectin/glucanases superfamily protein</fullName>
    </submittedName>
</protein>
<keyword evidence="5" id="KW-1185">Reference proteome</keyword>
<dbReference type="Pfam" id="PF13385">
    <property type="entry name" value="Laminin_G_3"/>
    <property type="match status" value="1"/>
</dbReference>
<dbReference type="InterPro" id="IPR013320">
    <property type="entry name" value="ConA-like_dom_sf"/>
</dbReference>
<dbReference type="Gene3D" id="2.60.120.200">
    <property type="match status" value="1"/>
</dbReference>
<evidence type="ECO:0000259" key="3">
    <source>
        <dbReference type="SMART" id="SM00560"/>
    </source>
</evidence>
<dbReference type="GO" id="GO:0030246">
    <property type="term" value="F:carbohydrate binding"/>
    <property type="evidence" value="ECO:0007669"/>
    <property type="project" value="UniProtKB-KW"/>
</dbReference>
<dbReference type="AlphaFoldDB" id="A0A1M6CYW0"/>
<evidence type="ECO:0000256" key="1">
    <source>
        <dbReference type="ARBA" id="ARBA00022729"/>
    </source>
</evidence>
<sequence length="696" mass="74934">MCNFSFAQFSDVQITVVWPNRAYENKIEIYNTANDLIATICDDNQCYQGSQSGVTQSYGSKYDLGCVANGNNYYIKIYDFANDGWNGSGSYVSVVVAGLEVINNNGSTADTSGQTIYFNVAGGDATCNAQIDTDEDGVIDKLDYDDDGDGITDAIENLGENRFECTLPSLDFENGYYDAGASSGSVGTVGAVYRFGNTIAGHDVLMEIMEMSNTTIANIDNDTTGNPEYLQTELTFTGVGTPGVTFKFTIVNSGTTIPSTDIFRINGITWDCDGSGSLRESVVYNDAAAYGTENPTSLEVLDLGAGDIQISASGLQEGPGFSTLRVLRAYYQFVGNSFTMRMQALKTATGSRTRQFGMSFTQCQFLDFNANSLNIVSGEDFDGDGVFNHLDLDSDDDGIPDNVEAQYTIGYIAPSGPVSTEGIDLDYGTGLDVVFTDFDFYPDFLDLDSDNDGIPDIQENGMANAVLSVDADSDGLDNVFETNGVLDTTWDINEDIENPSDLSILPDADGDLASGGDLDYRDLFNVNPPSAATIDFDGSDDYLMGDALLQGLGEVTLMAWIKIDGTLTGVSDRTILGEDVSCRLYRKHGNRPSFGIRLSSGTTNTLSASSVNPDEWHHVTGTFSGTTGTQTLYVDGELISTVTNASWIGQTIEADASLWNGKFEVGRLSRGTPIQYFQGNIDEIRIFDSALSSDQI</sequence>
<evidence type="ECO:0000313" key="5">
    <source>
        <dbReference type="Proteomes" id="UP000184396"/>
    </source>
</evidence>
<dbReference type="eggNOG" id="COG2373">
    <property type="taxonomic scope" value="Bacteria"/>
</dbReference>
<dbReference type="GO" id="GO:0005975">
    <property type="term" value="P:carbohydrate metabolic process"/>
    <property type="evidence" value="ECO:0007669"/>
    <property type="project" value="UniProtKB-ARBA"/>
</dbReference>
<dbReference type="GO" id="GO:0004553">
    <property type="term" value="F:hydrolase activity, hydrolyzing O-glycosyl compounds"/>
    <property type="evidence" value="ECO:0007669"/>
    <property type="project" value="UniProtKB-ARBA"/>
</dbReference>
<reference evidence="4 5" key="1">
    <citation type="submission" date="2016-11" db="EMBL/GenBank/DDBJ databases">
        <authorList>
            <person name="Jaros S."/>
            <person name="Januszkiewicz K."/>
            <person name="Wedrychowicz H."/>
        </authorList>
    </citation>
    <scope>NUCLEOTIDE SEQUENCE [LARGE SCALE GENOMIC DNA]</scope>
    <source>
        <strain evidence="4 5">CGMCC 1.12213</strain>
    </source>
</reference>